<keyword evidence="7" id="KW-0418">Kinase</keyword>
<dbReference type="InterPro" id="IPR011242">
    <property type="entry name" value="ArgB_GNAT"/>
</dbReference>
<dbReference type="InterPro" id="IPR001048">
    <property type="entry name" value="Asp/Glu/Uridylate_kinase"/>
</dbReference>
<sequence>MLSTTAALRAGARRAVSRLPGAAPKITAASRSHDLAPARAFSLSSKVLSKHPDRTREIIAQTINSIGSRREGQQYLKLFSSVSSQQFAVVKVGGALLQDNLDEICQSFALLFELGLYPVIVHGAGPQLNQLLLDAGVEPQFEEGIRVTDAKTLGIARKLFLEENLKLVKRLDELGVASRSLQGVFQAEFLDKEKWQYVGNVTKVNTEAIQQSIEAGYIPVLNSMAESESGNLLNVNADVAAAELARALKPLKIIYLSEKGGLFNGEGQKISLINLDQEYDDLMKQPWCRFGLALKIRQSRDLLQTLPRTSSVAIIHPADLQRELFTDSGAGTLIRRGTSIRRATSISDFEDLEKLKETLFRHDDPNSKMSVHQYLEFLKENPFTAYYDDSMQCLAIVVSPGPHSSVANLSKLAIGQAGWLTNIPEDIFTAIKKDYDNLTWTISEDDENLSWFFEKADGTYNHNGRVLFYRGVDGPNSEALVPIFKEFISQ</sequence>
<keyword evidence="8" id="KW-0067">ATP-binding</keyword>
<dbReference type="InterPro" id="IPR006855">
    <property type="entry name" value="Vertebrate-like_GNAT_dom"/>
</dbReference>
<comment type="pathway">
    <text evidence="1">Amino-acid biosynthesis; L-arginine biosynthesis; N(2)-acetyl-L-ornithine from L-glutamate: step 2/4.</text>
</comment>
<dbReference type="EMBL" id="LN649232">
    <property type="protein sequence ID" value="CEI41982.1"/>
    <property type="molecule type" value="Genomic_DNA"/>
</dbReference>
<dbReference type="OrthoDB" id="438291at2759"/>
<evidence type="ECO:0000256" key="2">
    <source>
        <dbReference type="ARBA" id="ARBA00013065"/>
    </source>
</evidence>
<dbReference type="STRING" id="56646.A0A2L2T4F4"/>
<dbReference type="KEGG" id="fvn:FVRRES_13834"/>
<protein>
    <recommendedName>
        <fullName evidence="2">acetylglutamate kinase</fullName>
        <ecNumber evidence="2">2.7.2.8</ecNumber>
    </recommendedName>
</protein>
<dbReference type="InterPro" id="IPR036393">
    <property type="entry name" value="AceGlu_kinase-like_sf"/>
</dbReference>
<dbReference type="FunFam" id="3.40.630.30:FF:000029">
    <property type="entry name" value="Bifunctional acetylglutamate kinase/N-acetyl-gamma-glutamyl-phosphate reductase"/>
    <property type="match status" value="1"/>
</dbReference>
<comment type="catalytic activity">
    <reaction evidence="9">
        <text>N-acetyl-L-glutamate + ATP = N-acetyl-L-glutamyl 5-phosphate + ADP</text>
        <dbReference type="Rhea" id="RHEA:14629"/>
        <dbReference type="ChEBI" id="CHEBI:30616"/>
        <dbReference type="ChEBI" id="CHEBI:44337"/>
        <dbReference type="ChEBI" id="CHEBI:57936"/>
        <dbReference type="ChEBI" id="CHEBI:456216"/>
        <dbReference type="EC" id="2.7.2.8"/>
    </reaction>
</comment>
<keyword evidence="5" id="KW-0808">Transferase</keyword>
<dbReference type="PANTHER" id="PTHR23342">
    <property type="entry name" value="N-ACETYLGLUTAMATE SYNTHASE"/>
    <property type="match status" value="1"/>
</dbReference>
<evidence type="ECO:0000256" key="7">
    <source>
        <dbReference type="ARBA" id="ARBA00022777"/>
    </source>
</evidence>
<feature type="domain" description="N-acetyltransferase" evidence="10">
    <location>
        <begin position="341"/>
        <end position="490"/>
    </location>
</feature>
<dbReference type="Gene3D" id="3.40.1160.10">
    <property type="entry name" value="Acetylglutamate kinase-like"/>
    <property type="match status" value="1"/>
</dbReference>
<evidence type="ECO:0000256" key="5">
    <source>
        <dbReference type="ARBA" id="ARBA00022679"/>
    </source>
</evidence>
<keyword evidence="12" id="KW-1185">Reference proteome</keyword>
<dbReference type="SUPFAM" id="SSF53633">
    <property type="entry name" value="Carbamate kinase-like"/>
    <property type="match status" value="1"/>
</dbReference>
<evidence type="ECO:0000256" key="6">
    <source>
        <dbReference type="ARBA" id="ARBA00022741"/>
    </source>
</evidence>
<dbReference type="GO" id="GO:0005759">
    <property type="term" value="C:mitochondrial matrix"/>
    <property type="evidence" value="ECO:0007669"/>
    <property type="project" value="TreeGrafter"/>
</dbReference>
<evidence type="ECO:0000313" key="11">
    <source>
        <dbReference type="EMBL" id="CEI41982.1"/>
    </source>
</evidence>
<dbReference type="CDD" id="cd04263">
    <property type="entry name" value="DUF619-NAGK-FABP"/>
    <property type="match status" value="1"/>
</dbReference>
<dbReference type="GeneID" id="37265463"/>
<dbReference type="GO" id="GO:0003942">
    <property type="term" value="F:N-acetyl-gamma-glutamyl-phosphate reductase activity"/>
    <property type="evidence" value="ECO:0007669"/>
    <property type="project" value="TreeGrafter"/>
</dbReference>
<dbReference type="InterPro" id="IPR041734">
    <property type="entry name" value="NAGK-fArgBP"/>
</dbReference>
<dbReference type="GO" id="GO:0006526">
    <property type="term" value="P:L-arginine biosynthetic process"/>
    <property type="evidence" value="ECO:0007669"/>
    <property type="project" value="UniProtKB-UniPathway"/>
</dbReference>
<evidence type="ECO:0000256" key="1">
    <source>
        <dbReference type="ARBA" id="ARBA00004828"/>
    </source>
</evidence>
<dbReference type="EC" id="2.7.2.8" evidence="2"/>
<name>A0A2L2T4F4_9HYPO</name>
<dbReference type="PROSITE" id="PS51731">
    <property type="entry name" value="GNAT_NAGS"/>
    <property type="match status" value="1"/>
</dbReference>
<dbReference type="GO" id="GO:0003991">
    <property type="term" value="F:acetylglutamate kinase activity"/>
    <property type="evidence" value="ECO:0007669"/>
    <property type="project" value="UniProtKB-EC"/>
</dbReference>
<keyword evidence="6" id="KW-0547">Nucleotide-binding</keyword>
<dbReference type="InterPro" id="IPR004662">
    <property type="entry name" value="AcgluKinase_fam"/>
</dbReference>
<evidence type="ECO:0000313" key="12">
    <source>
        <dbReference type="Proteomes" id="UP000245910"/>
    </source>
</evidence>
<dbReference type="UniPathway" id="UPA00068">
    <property type="reaction ID" value="UER00107"/>
</dbReference>
<dbReference type="NCBIfam" id="TIGR00761">
    <property type="entry name" value="argB"/>
    <property type="match status" value="1"/>
</dbReference>
<dbReference type="Proteomes" id="UP000245910">
    <property type="component" value="Chromosome IIII"/>
</dbReference>
<dbReference type="PANTHER" id="PTHR23342:SF0">
    <property type="entry name" value="N-ACETYLGLUTAMATE SYNTHASE, MITOCHONDRIAL"/>
    <property type="match status" value="1"/>
</dbReference>
<reference evidence="12" key="1">
    <citation type="submission" date="2014-10" db="EMBL/GenBank/DDBJ databases">
        <authorList>
            <person name="King R."/>
        </authorList>
    </citation>
    <scope>NUCLEOTIDE SEQUENCE [LARGE SCALE GENOMIC DNA]</scope>
    <source>
        <strain evidence="12">A3/5</strain>
    </source>
</reference>
<evidence type="ECO:0000256" key="3">
    <source>
        <dbReference type="ARBA" id="ARBA00022571"/>
    </source>
</evidence>
<evidence type="ECO:0000256" key="9">
    <source>
        <dbReference type="ARBA" id="ARBA00048141"/>
    </source>
</evidence>
<dbReference type="CDD" id="cd04252">
    <property type="entry name" value="AAK_NAGK-fArgBP"/>
    <property type="match status" value="1"/>
</dbReference>
<dbReference type="Gene3D" id="3.40.630.30">
    <property type="match status" value="1"/>
</dbReference>
<accession>A0A2L2T4F4</accession>
<dbReference type="PIRSF" id="PIRSF036441">
    <property type="entry name" value="NAGK_DUF619"/>
    <property type="match status" value="1"/>
</dbReference>
<dbReference type="AlphaFoldDB" id="A0A2L2T4F4"/>
<dbReference type="Pfam" id="PF00696">
    <property type="entry name" value="AA_kinase"/>
    <property type="match status" value="1"/>
</dbReference>
<organism evidence="11 12">
    <name type="scientific">Fusarium venenatum</name>
    <dbReference type="NCBI Taxonomy" id="56646"/>
    <lineage>
        <taxon>Eukaryota</taxon>
        <taxon>Fungi</taxon>
        <taxon>Dikarya</taxon>
        <taxon>Ascomycota</taxon>
        <taxon>Pezizomycotina</taxon>
        <taxon>Sordariomycetes</taxon>
        <taxon>Hypocreomycetidae</taxon>
        <taxon>Hypocreales</taxon>
        <taxon>Nectriaceae</taxon>
        <taxon>Fusarium</taxon>
    </lineage>
</organism>
<dbReference type="RefSeq" id="XP_025583531.1">
    <property type="nucleotide sequence ID" value="XM_025729245.2"/>
</dbReference>
<keyword evidence="4" id="KW-0028">Amino-acid biosynthesis</keyword>
<dbReference type="FunFam" id="3.40.1160.10:FF:000046">
    <property type="entry name" value="N-acetylglutamate kinase / N-acetylglutamate synthase"/>
    <property type="match status" value="1"/>
</dbReference>
<dbReference type="Pfam" id="PF04768">
    <property type="entry name" value="NAT"/>
    <property type="match status" value="1"/>
</dbReference>
<evidence type="ECO:0000256" key="4">
    <source>
        <dbReference type="ARBA" id="ARBA00022605"/>
    </source>
</evidence>
<proteinExistence type="predicted"/>
<evidence type="ECO:0000256" key="8">
    <source>
        <dbReference type="ARBA" id="ARBA00022840"/>
    </source>
</evidence>
<keyword evidence="3" id="KW-0055">Arginine biosynthesis</keyword>
<dbReference type="GO" id="GO:0005524">
    <property type="term" value="F:ATP binding"/>
    <property type="evidence" value="ECO:0007669"/>
    <property type="project" value="UniProtKB-KW"/>
</dbReference>
<evidence type="ECO:0000259" key="10">
    <source>
        <dbReference type="PROSITE" id="PS51731"/>
    </source>
</evidence>